<dbReference type="PATRIC" id="fig|423471.3.peg.233"/>
<dbReference type="Proteomes" id="UP000003477">
    <property type="component" value="Unassembled WGS sequence"/>
</dbReference>
<dbReference type="EMBL" id="AESD01000038">
    <property type="protein sequence ID" value="EHJ15087.1"/>
    <property type="molecule type" value="Genomic_DNA"/>
</dbReference>
<sequence length="41" mass="4410">MLYLLLSIASLFEIGIKVISDKGDPLRSPLTPLKKGGIIAK</sequence>
<organism evidence="1 2">
    <name type="scientific">Crocosphaera watsonii WH 0003</name>
    <dbReference type="NCBI Taxonomy" id="423471"/>
    <lineage>
        <taxon>Bacteria</taxon>
        <taxon>Bacillati</taxon>
        <taxon>Cyanobacteriota</taxon>
        <taxon>Cyanophyceae</taxon>
        <taxon>Oscillatoriophycideae</taxon>
        <taxon>Chroococcales</taxon>
        <taxon>Aphanothecaceae</taxon>
        <taxon>Crocosphaera</taxon>
    </lineage>
</organism>
<name>G5IY98_CROWT</name>
<evidence type="ECO:0000313" key="2">
    <source>
        <dbReference type="Proteomes" id="UP000003477"/>
    </source>
</evidence>
<gene>
    <name evidence="1" type="ORF">CWATWH0003_0252</name>
</gene>
<protein>
    <submittedName>
        <fullName evidence="1">Uncharacterized protein</fullName>
    </submittedName>
</protein>
<dbReference type="AlphaFoldDB" id="G5IY98"/>
<proteinExistence type="predicted"/>
<accession>G5IY98</accession>
<reference evidence="1 2" key="1">
    <citation type="journal article" date="2011" name="Front. Microbiol.">
        <title>Two Strains of Crocosphaera watsonii with Highly Conserved Genomes are Distinguished by Strain-Specific Features.</title>
        <authorList>
            <person name="Bench S.R."/>
            <person name="Ilikchyan I.N."/>
            <person name="Tripp H.J."/>
            <person name="Zehr J.P."/>
        </authorList>
    </citation>
    <scope>NUCLEOTIDE SEQUENCE [LARGE SCALE GENOMIC DNA]</scope>
    <source>
        <strain evidence="1 2">WH 0003</strain>
    </source>
</reference>
<evidence type="ECO:0000313" key="1">
    <source>
        <dbReference type="EMBL" id="EHJ15087.1"/>
    </source>
</evidence>
<comment type="caution">
    <text evidence="1">The sequence shown here is derived from an EMBL/GenBank/DDBJ whole genome shotgun (WGS) entry which is preliminary data.</text>
</comment>